<keyword evidence="6 7" id="KW-0539">Nucleus</keyword>
<comment type="subcellular location">
    <subcellularLocation>
        <location evidence="1 7">Nucleus</location>
    </subcellularLocation>
</comment>
<sequence length="753" mass="85343">MSKVSFRARALDATRPMQIFKADEVPDLPDFATINRSVPQMPTGMEKEEETEHHLQRALSAQQVYGTSEALVIPIPEVDDISQHYNEMYKSDYKTTKQYIHIQAFGMDQEIPDYDMDSEDESWVNEQSKKMEIAPVKFEEMMDRLEKGSGQQVVTLQEAKLLLKEDDDLIIAVYDYWLNKRLRLEHPLILQVKTEKRDGSTTNNPYVAFRRRTEKMQTRKNRKNDETSYEKMLKLRRDLNRAVTILEMIKRREKAKKEMLQLTIEIMEKRFQGEDFEGKMLQEAESIRHKLPLFVPPSSYTWPPGTGEEGVRKKREYRKRKHKQVIQPTTPTIQQPSHFDIDVIHPETYSSDEDGYSPGGSPSDHEDENDPDGPFAFRRRRNCNYFAPILNRLGNWPWCSPEDGGIGRKNFRYNLCSLSQPSRCIGYARRRMGRGGRVLLDRAVTPWDDTLHQMDMTSGSFSGIVGDYVTYIREKKIPHFRPHSPTLEESSSNDKPSHTAQEDNTEFNMESFQSHQEQLLQMTRAQQEQLLKHDNSDLNNSCNGLEHSFSSQPTSRFTLDSDSAKFAVSAVMNTSQIQNQTARLGAVSSQTPVASENPRTPQTVVLTNAVPAVPITTTNVSLLTPTTVLPPISSVISNGPVDHKDLVSSKTTGLSTSPAATVFQLNFPLNNNNASHHSHLPSSSSLSSSLSNALTTSIPNKSVSAVGSNLLKFTPGYKNSISDSIPAQNHEDVARLNNIHNIKREKVVAMDVT</sequence>
<feature type="region of interest" description="Disordered" evidence="8">
    <location>
        <begin position="535"/>
        <end position="556"/>
    </location>
</feature>
<proteinExistence type="inferred from homology"/>
<feature type="compositionally biased region" description="Low complexity" evidence="8">
    <location>
        <begin position="326"/>
        <end position="336"/>
    </location>
</feature>
<reference evidence="12" key="2">
    <citation type="submission" date="2025-08" db="UniProtKB">
        <authorList>
            <consortium name="RefSeq"/>
        </authorList>
    </citation>
    <scope>IDENTIFICATION</scope>
    <source>
        <tissue evidence="12">Whole sample</tissue>
    </source>
</reference>
<evidence type="ECO:0000256" key="6">
    <source>
        <dbReference type="ARBA" id="ARBA00023242"/>
    </source>
</evidence>
<dbReference type="KEGG" id="cvn:111123662"/>
<dbReference type="GO" id="GO:0006357">
    <property type="term" value="P:regulation of transcription by RNA polymerase II"/>
    <property type="evidence" value="ECO:0007669"/>
    <property type="project" value="InterPro"/>
</dbReference>
<dbReference type="GeneID" id="111123662"/>
<feature type="region of interest" description="Disordered" evidence="8">
    <location>
        <begin position="480"/>
        <end position="504"/>
    </location>
</feature>
<dbReference type="GO" id="GO:0005634">
    <property type="term" value="C:nucleus"/>
    <property type="evidence" value="ECO:0007669"/>
    <property type="project" value="UniProtKB-SubCell"/>
</dbReference>
<comment type="similarity">
    <text evidence="2 7">Belongs to the enhancer of polycomb family.</text>
</comment>
<feature type="region of interest" description="Disordered" evidence="8">
    <location>
        <begin position="304"/>
        <end position="374"/>
    </location>
</feature>
<accession>A0A8B8D272</accession>
<evidence type="ECO:0000313" key="11">
    <source>
        <dbReference type="Proteomes" id="UP000694844"/>
    </source>
</evidence>
<evidence type="ECO:0000313" key="12">
    <source>
        <dbReference type="RefSeq" id="XP_022321865.1"/>
    </source>
</evidence>
<feature type="domain" description="Enhancer of polycomb C-terminal" evidence="9">
    <location>
        <begin position="507"/>
        <end position="753"/>
    </location>
</feature>
<evidence type="ECO:0000259" key="10">
    <source>
        <dbReference type="Pfam" id="PF10513"/>
    </source>
</evidence>
<dbReference type="AlphaFoldDB" id="A0A8B8D272"/>
<dbReference type="GO" id="GO:0006325">
    <property type="term" value="P:chromatin organization"/>
    <property type="evidence" value="ECO:0007669"/>
    <property type="project" value="UniProtKB-KW"/>
</dbReference>
<evidence type="ECO:0000259" key="9">
    <source>
        <dbReference type="Pfam" id="PF06752"/>
    </source>
</evidence>
<dbReference type="GO" id="GO:0035267">
    <property type="term" value="C:NuA4 histone acetyltransferase complex"/>
    <property type="evidence" value="ECO:0007669"/>
    <property type="project" value="InterPro"/>
</dbReference>
<keyword evidence="3" id="KW-0156">Chromatin regulator</keyword>
<keyword evidence="11" id="KW-1185">Reference proteome</keyword>
<evidence type="ECO:0000256" key="7">
    <source>
        <dbReference type="RuleBase" id="RU361124"/>
    </source>
</evidence>
<reference evidence="11" key="1">
    <citation type="submission" date="2024-06" db="UniProtKB">
        <authorList>
            <consortium name="RefSeq"/>
        </authorList>
    </citation>
    <scope>NUCLEOTIDE SEQUENCE [LARGE SCALE GENOMIC DNA]</scope>
</reference>
<dbReference type="InterPro" id="IPR009607">
    <property type="entry name" value="Enhancer_polycomb_C"/>
</dbReference>
<keyword evidence="4 7" id="KW-0805">Transcription regulation</keyword>
<organism evidence="11 12">
    <name type="scientific">Crassostrea virginica</name>
    <name type="common">Eastern oyster</name>
    <dbReference type="NCBI Taxonomy" id="6565"/>
    <lineage>
        <taxon>Eukaryota</taxon>
        <taxon>Metazoa</taxon>
        <taxon>Spiralia</taxon>
        <taxon>Lophotrochozoa</taxon>
        <taxon>Mollusca</taxon>
        <taxon>Bivalvia</taxon>
        <taxon>Autobranchia</taxon>
        <taxon>Pteriomorphia</taxon>
        <taxon>Ostreida</taxon>
        <taxon>Ostreoidea</taxon>
        <taxon>Ostreidae</taxon>
        <taxon>Crassostrea</taxon>
    </lineage>
</organism>
<protein>
    <recommendedName>
        <fullName evidence="7">Enhancer of polycomb-like protein</fullName>
    </recommendedName>
</protein>
<dbReference type="InterPro" id="IPR019542">
    <property type="entry name" value="Enhancer_polycomb-like_N"/>
</dbReference>
<evidence type="ECO:0000256" key="4">
    <source>
        <dbReference type="ARBA" id="ARBA00023015"/>
    </source>
</evidence>
<feature type="compositionally biased region" description="Polar residues" evidence="8">
    <location>
        <begin position="537"/>
        <end position="556"/>
    </location>
</feature>
<evidence type="ECO:0000256" key="3">
    <source>
        <dbReference type="ARBA" id="ARBA00022853"/>
    </source>
</evidence>
<evidence type="ECO:0000256" key="5">
    <source>
        <dbReference type="ARBA" id="ARBA00023163"/>
    </source>
</evidence>
<evidence type="ECO:0000256" key="2">
    <source>
        <dbReference type="ARBA" id="ARBA00008035"/>
    </source>
</evidence>
<dbReference type="Pfam" id="PF10513">
    <property type="entry name" value="EPL1"/>
    <property type="match status" value="1"/>
</dbReference>
<keyword evidence="5 7" id="KW-0804">Transcription</keyword>
<dbReference type="InterPro" id="IPR024943">
    <property type="entry name" value="Enhancer_polycomb"/>
</dbReference>
<evidence type="ECO:0000256" key="8">
    <source>
        <dbReference type="SAM" id="MobiDB-lite"/>
    </source>
</evidence>
<evidence type="ECO:0000256" key="1">
    <source>
        <dbReference type="ARBA" id="ARBA00004123"/>
    </source>
</evidence>
<feature type="compositionally biased region" description="Basic residues" evidence="8">
    <location>
        <begin position="312"/>
        <end position="324"/>
    </location>
</feature>
<dbReference type="Proteomes" id="UP000694844">
    <property type="component" value="Chromosome 1"/>
</dbReference>
<dbReference type="OrthoDB" id="435275at2759"/>
<feature type="domain" description="Enhancer of polycomb-like N-terminal" evidence="10">
    <location>
        <begin position="7"/>
        <end position="147"/>
    </location>
</feature>
<dbReference type="PANTHER" id="PTHR14898">
    <property type="entry name" value="ENHANCER OF POLYCOMB"/>
    <property type="match status" value="1"/>
</dbReference>
<dbReference type="Pfam" id="PF06752">
    <property type="entry name" value="E_Pc_C"/>
    <property type="match status" value="1"/>
</dbReference>
<name>A0A8B8D272_CRAVI</name>
<gene>
    <name evidence="12" type="primary">LOC111123662</name>
</gene>
<dbReference type="RefSeq" id="XP_022321865.1">
    <property type="nucleotide sequence ID" value="XM_022466157.1"/>
</dbReference>